<reference evidence="3 4" key="1">
    <citation type="submission" date="2019-08" db="EMBL/GenBank/DDBJ databases">
        <title>Deep-cultivation of Planctomycetes and their phenomic and genomic characterization uncovers novel biology.</title>
        <authorList>
            <person name="Wiegand S."/>
            <person name="Jogler M."/>
            <person name="Boedeker C."/>
            <person name="Pinto D."/>
            <person name="Vollmers J."/>
            <person name="Rivas-Marin E."/>
            <person name="Kohn T."/>
            <person name="Peeters S.H."/>
            <person name="Heuer A."/>
            <person name="Rast P."/>
            <person name="Oberbeckmann S."/>
            <person name="Bunk B."/>
            <person name="Jeske O."/>
            <person name="Meyerdierks A."/>
            <person name="Storesund J.E."/>
            <person name="Kallscheuer N."/>
            <person name="Luecker S."/>
            <person name="Lage O.M."/>
            <person name="Pohl T."/>
            <person name="Merkel B.J."/>
            <person name="Hornburger P."/>
            <person name="Mueller R.-W."/>
            <person name="Bruemmer F."/>
            <person name="Labrenz M."/>
            <person name="Spormann A.M."/>
            <person name="Op den Camp H."/>
            <person name="Overmann J."/>
            <person name="Amann R."/>
            <person name="Jetten M.S.M."/>
            <person name="Mascher T."/>
            <person name="Medema M.H."/>
            <person name="Devos D.P."/>
            <person name="Kaster A.-K."/>
            <person name="Ovreas L."/>
            <person name="Rohde M."/>
            <person name="Galperin M.Y."/>
            <person name="Jogler C."/>
        </authorList>
    </citation>
    <scope>NUCLEOTIDE SEQUENCE [LARGE SCALE GENOMIC DNA]</scope>
    <source>
        <strain evidence="3 4">FC18</strain>
    </source>
</reference>
<dbReference type="SUPFAM" id="SSF52833">
    <property type="entry name" value="Thioredoxin-like"/>
    <property type="match status" value="1"/>
</dbReference>
<dbReference type="EMBL" id="CP042912">
    <property type="protein sequence ID" value="QEG20929.1"/>
    <property type="molecule type" value="Genomic_DNA"/>
</dbReference>
<dbReference type="KEGG" id="mff:MFFC18_07800"/>
<dbReference type="Pfam" id="PF03960">
    <property type="entry name" value="ArsC"/>
    <property type="match status" value="1"/>
</dbReference>
<sequence>MDAKKETHRKEDAIRVLGKASKLLAARGKKVVEVDLKKTELTEDEILKLVLGPTGNLRAPTLLVGKKMIVGFNEEMYESVFA</sequence>
<name>A0A5B9P5Z3_9BACT</name>
<dbReference type="NCBIfam" id="NF041106">
    <property type="entry name" value="ArsC_rel_Se_1"/>
    <property type="match status" value="1"/>
</dbReference>
<dbReference type="OrthoDB" id="7063904at2"/>
<dbReference type="Proteomes" id="UP000322214">
    <property type="component" value="Chromosome"/>
</dbReference>
<dbReference type="InterPro" id="IPR036249">
    <property type="entry name" value="Thioredoxin-like_sf"/>
</dbReference>
<evidence type="ECO:0000256" key="2">
    <source>
        <dbReference type="PROSITE-ProRule" id="PRU01282"/>
    </source>
</evidence>
<keyword evidence="4" id="KW-1185">Reference proteome</keyword>
<evidence type="ECO:0000256" key="1">
    <source>
        <dbReference type="ARBA" id="ARBA00007198"/>
    </source>
</evidence>
<gene>
    <name evidence="3" type="ORF">MFFC18_07800</name>
</gene>
<dbReference type="InterPro" id="IPR006660">
    <property type="entry name" value="Arsenate_reductase-like"/>
</dbReference>
<dbReference type="STRING" id="980251.GCA_001642875_02921"/>
<dbReference type="AlphaFoldDB" id="A0A5B9P5Z3"/>
<dbReference type="RefSeq" id="WP_084417204.1">
    <property type="nucleotide sequence ID" value="NZ_CP042912.1"/>
</dbReference>
<protein>
    <submittedName>
        <fullName evidence="3">ArsC family protein</fullName>
    </submittedName>
</protein>
<evidence type="ECO:0000313" key="4">
    <source>
        <dbReference type="Proteomes" id="UP000322214"/>
    </source>
</evidence>
<dbReference type="PROSITE" id="PS51353">
    <property type="entry name" value="ARSC"/>
    <property type="match status" value="1"/>
</dbReference>
<proteinExistence type="inferred from homology"/>
<dbReference type="Gene3D" id="3.40.30.10">
    <property type="entry name" value="Glutaredoxin"/>
    <property type="match status" value="1"/>
</dbReference>
<accession>A0A5B9P5Z3</accession>
<evidence type="ECO:0000313" key="3">
    <source>
        <dbReference type="EMBL" id="QEG20929.1"/>
    </source>
</evidence>
<comment type="similarity">
    <text evidence="1 2">Belongs to the ArsC family.</text>
</comment>
<organism evidence="3 4">
    <name type="scientific">Mariniblastus fucicola</name>
    <dbReference type="NCBI Taxonomy" id="980251"/>
    <lineage>
        <taxon>Bacteria</taxon>
        <taxon>Pseudomonadati</taxon>
        <taxon>Planctomycetota</taxon>
        <taxon>Planctomycetia</taxon>
        <taxon>Pirellulales</taxon>
        <taxon>Pirellulaceae</taxon>
        <taxon>Mariniblastus</taxon>
    </lineage>
</organism>